<reference evidence="2 3" key="1">
    <citation type="submission" date="2018-05" db="EMBL/GenBank/DDBJ databases">
        <title>The Hungate 1000. A catalogue of reference genomes from the rumen microbiome.</title>
        <authorList>
            <person name="Kelly W."/>
        </authorList>
    </citation>
    <scope>NUCLEOTIDE SEQUENCE [LARGE SCALE GENOMIC DNA]</scope>
    <source>
        <strain evidence="2 3">NLAE-zl-C242</strain>
    </source>
</reference>
<proteinExistence type="predicted"/>
<name>A0A2Y9BJX4_9FIRM</name>
<protein>
    <submittedName>
        <fullName evidence="2">Uncharacterized protein</fullName>
    </submittedName>
</protein>
<evidence type="ECO:0000313" key="3">
    <source>
        <dbReference type="Proteomes" id="UP000245845"/>
    </source>
</evidence>
<keyword evidence="1" id="KW-1133">Transmembrane helix</keyword>
<organism evidence="2 3">
    <name type="scientific">Faecalicatena orotica</name>
    <dbReference type="NCBI Taxonomy" id="1544"/>
    <lineage>
        <taxon>Bacteria</taxon>
        <taxon>Bacillati</taxon>
        <taxon>Bacillota</taxon>
        <taxon>Clostridia</taxon>
        <taxon>Lachnospirales</taxon>
        <taxon>Lachnospiraceae</taxon>
        <taxon>Faecalicatena</taxon>
    </lineage>
</organism>
<evidence type="ECO:0000256" key="1">
    <source>
        <dbReference type="SAM" id="Phobius"/>
    </source>
</evidence>
<gene>
    <name evidence="2" type="ORF">A8806_11925</name>
</gene>
<evidence type="ECO:0000313" key="2">
    <source>
        <dbReference type="EMBL" id="PWJ21535.1"/>
    </source>
</evidence>
<sequence length="102" mass="11170">MVVLGVYDGLMEIPTAVVMAVGYVILAGILGLEWGLCVSLTGTLWVGISEHFFNNFIGNTLHVVTESGTDELQIARIVLSNILSLTIVLIVNRYKKKHLQKT</sequence>
<feature type="transmembrane region" description="Helical" evidence="1">
    <location>
        <begin position="6"/>
        <end position="27"/>
    </location>
</feature>
<keyword evidence="3" id="KW-1185">Reference proteome</keyword>
<dbReference type="EMBL" id="QGDL01000019">
    <property type="protein sequence ID" value="PWJ21535.1"/>
    <property type="molecule type" value="Genomic_DNA"/>
</dbReference>
<keyword evidence="1" id="KW-0812">Transmembrane</keyword>
<keyword evidence="1" id="KW-0472">Membrane</keyword>
<accession>A0A2Y9BJX4</accession>
<dbReference type="AlphaFoldDB" id="A0A2Y9BJX4"/>
<dbReference type="Proteomes" id="UP000245845">
    <property type="component" value="Unassembled WGS sequence"/>
</dbReference>
<comment type="caution">
    <text evidence="2">The sequence shown here is derived from an EMBL/GenBank/DDBJ whole genome shotgun (WGS) entry which is preliminary data.</text>
</comment>
<feature type="transmembrane region" description="Helical" evidence="1">
    <location>
        <begin position="73"/>
        <end position="91"/>
    </location>
</feature>